<keyword evidence="12" id="KW-1185">Reference proteome</keyword>
<dbReference type="EMBL" id="JAUBDI010000004">
    <property type="protein sequence ID" value="MDW0112760.1"/>
    <property type="molecule type" value="Genomic_DNA"/>
</dbReference>
<evidence type="ECO:0000256" key="3">
    <source>
        <dbReference type="ARBA" id="ARBA00005539"/>
    </source>
</evidence>
<evidence type="ECO:0000256" key="2">
    <source>
        <dbReference type="ARBA" id="ARBA00004667"/>
    </source>
</evidence>
<dbReference type="Gene3D" id="3.30.930.10">
    <property type="entry name" value="Bira Bifunctional Protein, Domain 2"/>
    <property type="match status" value="1"/>
</dbReference>
<feature type="domain" description="Class II Histidinyl-tRNA synthetase (HisRS)-like catalytic core" evidence="10">
    <location>
        <begin position="10"/>
        <end position="308"/>
    </location>
</feature>
<dbReference type="InterPro" id="IPR004516">
    <property type="entry name" value="HisRS/HisZ"/>
</dbReference>
<name>A0ABU4G708_9BACL</name>
<dbReference type="NCBIfam" id="TIGR00443">
    <property type="entry name" value="hisZ_biosyn_reg"/>
    <property type="match status" value="1"/>
</dbReference>
<dbReference type="GO" id="GO:0016757">
    <property type="term" value="F:glycosyltransferase activity"/>
    <property type="evidence" value="ECO:0007669"/>
    <property type="project" value="UniProtKB-KW"/>
</dbReference>
<dbReference type="InterPro" id="IPR041715">
    <property type="entry name" value="HisRS-like_core"/>
</dbReference>
<gene>
    <name evidence="9 11" type="primary">hisZ</name>
    <name evidence="11" type="ORF">QT711_06150</name>
</gene>
<protein>
    <recommendedName>
        <fullName evidence="4 9">ATP phosphoribosyltransferase regulatory subunit</fullName>
    </recommendedName>
</protein>
<dbReference type="SUPFAM" id="SSF55681">
    <property type="entry name" value="Class II aaRS and biotin synthetases"/>
    <property type="match status" value="1"/>
</dbReference>
<comment type="similarity">
    <text evidence="3 9">Belongs to the class-II aminoacyl-tRNA synthetase family. HisZ subfamily.</text>
</comment>
<organism evidence="11 12">
    <name type="scientific">Sporosarcina saromensis</name>
    <dbReference type="NCBI Taxonomy" id="359365"/>
    <lineage>
        <taxon>Bacteria</taxon>
        <taxon>Bacillati</taxon>
        <taxon>Bacillota</taxon>
        <taxon>Bacilli</taxon>
        <taxon>Bacillales</taxon>
        <taxon>Caryophanaceae</taxon>
        <taxon>Sporosarcina</taxon>
    </lineage>
</organism>
<dbReference type="PANTHER" id="PTHR43707">
    <property type="entry name" value="HISTIDYL-TRNA SYNTHETASE"/>
    <property type="match status" value="1"/>
</dbReference>
<sequence length="403" mass="45909">MNTFLQRNQQFTQVIDVLSKRFATYGYARMKTAAFEKYDLYSHVTSSVKRQEMVKVIDTNGEVLVLRPDVTIPLTQELSHDRNELTREYRFFYIQEVFRQQVGQSMKTERTQAGVEYFSKCSPEADAEVIALAIQTMQDLGWQNITIELGHAAILNGLIEGLGFDENNQNSLKSLIQAKNIVELRPFLASLSVDKTMIHAVEQIPTFYGKPHDVLQRAKQILTAPDMQQTIAYIEEVYRILVLYGLEDYLVIDFGLINDMDYYSGVLFQGYVERVGKPVLMGGRYDDLGKAFGAELPAIGFACDIESIVDALYANHAPQSLNDVTIFYEPDELAQAIELASALRNRQFKVVSVPYTKERLQAENSTFTIHMREGKKTIHKNGSVEQFTSIEDFVRKGVFLWNS</sequence>
<evidence type="ECO:0000256" key="5">
    <source>
        <dbReference type="ARBA" id="ARBA00022490"/>
    </source>
</evidence>
<comment type="function">
    <text evidence="8 9">Required for the first step of histidine biosynthesis. May allow the feedback regulation of ATP phosphoribosyltransferase activity by histidine.</text>
</comment>
<dbReference type="PANTHER" id="PTHR43707:SF6">
    <property type="entry name" value="ATP PHOSPHORIBOSYLTRANSFERASE REGULATORY SUBUNIT"/>
    <property type="match status" value="1"/>
</dbReference>
<dbReference type="CDD" id="cd00773">
    <property type="entry name" value="HisRS-like_core"/>
    <property type="match status" value="1"/>
</dbReference>
<dbReference type="HAMAP" id="MF_00125">
    <property type="entry name" value="HisZ"/>
    <property type="match status" value="1"/>
</dbReference>
<dbReference type="InterPro" id="IPR004517">
    <property type="entry name" value="HisZ"/>
</dbReference>
<dbReference type="InterPro" id="IPR045864">
    <property type="entry name" value="aa-tRNA-synth_II/BPL/LPL"/>
</dbReference>
<comment type="miscellaneous">
    <text evidence="9">This function is generally fulfilled by the C-terminal part of HisG, which is missing in some bacteria such as this one.</text>
</comment>
<evidence type="ECO:0000256" key="9">
    <source>
        <dbReference type="HAMAP-Rule" id="MF_00125"/>
    </source>
</evidence>
<dbReference type="Pfam" id="PF13393">
    <property type="entry name" value="tRNA-synt_His"/>
    <property type="match status" value="1"/>
</dbReference>
<keyword evidence="5 9" id="KW-0963">Cytoplasm</keyword>
<evidence type="ECO:0000259" key="10">
    <source>
        <dbReference type="Pfam" id="PF13393"/>
    </source>
</evidence>
<evidence type="ECO:0000256" key="1">
    <source>
        <dbReference type="ARBA" id="ARBA00004496"/>
    </source>
</evidence>
<dbReference type="PIRSF" id="PIRSF001549">
    <property type="entry name" value="His-tRNA_synth"/>
    <property type="match status" value="1"/>
</dbReference>
<comment type="subunit">
    <text evidence="9">Heteromultimer composed of HisG and HisZ subunits.</text>
</comment>
<proteinExistence type="inferred from homology"/>
<keyword evidence="6 9" id="KW-0028">Amino-acid biosynthesis</keyword>
<dbReference type="RefSeq" id="WP_317942663.1">
    <property type="nucleotide sequence ID" value="NZ_JAUBDI010000004.1"/>
</dbReference>
<keyword evidence="7 9" id="KW-0368">Histidine biosynthesis</keyword>
<evidence type="ECO:0000313" key="11">
    <source>
        <dbReference type="EMBL" id="MDW0112760.1"/>
    </source>
</evidence>
<evidence type="ECO:0000256" key="4">
    <source>
        <dbReference type="ARBA" id="ARBA00020397"/>
    </source>
</evidence>
<reference evidence="11 12" key="1">
    <citation type="submission" date="2023-06" db="EMBL/GenBank/DDBJ databases">
        <title>Sporosarcina sp. nov., isolated from Korean traditional fermented seafood 'Jeotgal'.</title>
        <authorList>
            <person name="Yang A.I."/>
            <person name="Shin N.-R."/>
        </authorList>
    </citation>
    <scope>NUCLEOTIDE SEQUENCE [LARGE SCALE GENOMIC DNA]</scope>
    <source>
        <strain evidence="11 12">KCTC13119</strain>
    </source>
</reference>
<comment type="caution">
    <text evidence="11">The sequence shown here is derived from an EMBL/GenBank/DDBJ whole genome shotgun (WGS) entry which is preliminary data.</text>
</comment>
<evidence type="ECO:0000256" key="7">
    <source>
        <dbReference type="ARBA" id="ARBA00023102"/>
    </source>
</evidence>
<comment type="pathway">
    <text evidence="2 9">Amino-acid biosynthesis; L-histidine biosynthesis; L-histidine from 5-phospho-alpha-D-ribose 1-diphosphate: step 1/9.</text>
</comment>
<accession>A0ABU4G708</accession>
<evidence type="ECO:0000256" key="8">
    <source>
        <dbReference type="ARBA" id="ARBA00025246"/>
    </source>
</evidence>
<keyword evidence="11" id="KW-0328">Glycosyltransferase</keyword>
<comment type="subcellular location">
    <subcellularLocation>
        <location evidence="1 9">Cytoplasm</location>
    </subcellularLocation>
</comment>
<evidence type="ECO:0000313" key="12">
    <source>
        <dbReference type="Proteomes" id="UP001282284"/>
    </source>
</evidence>
<evidence type="ECO:0000256" key="6">
    <source>
        <dbReference type="ARBA" id="ARBA00022605"/>
    </source>
</evidence>
<keyword evidence="11" id="KW-0808">Transferase</keyword>
<dbReference type="Proteomes" id="UP001282284">
    <property type="component" value="Unassembled WGS sequence"/>
</dbReference>